<evidence type="ECO:0000313" key="2">
    <source>
        <dbReference type="EMBL" id="PIK36071.1"/>
    </source>
</evidence>
<accession>A0A2G8JJZ8</accession>
<protein>
    <submittedName>
        <fullName evidence="2">Actin cortical patch component, with EF hand and WH2 domain-containing protein</fullName>
    </submittedName>
</protein>
<comment type="caution">
    <text evidence="2">The sequence shown here is derived from an EMBL/GenBank/DDBJ whole genome shotgun (WGS) entry which is preliminary data.</text>
</comment>
<dbReference type="Proteomes" id="UP000230750">
    <property type="component" value="Unassembled WGS sequence"/>
</dbReference>
<proteinExistence type="predicted"/>
<feature type="region of interest" description="Disordered" evidence="1">
    <location>
        <begin position="1"/>
        <end position="22"/>
    </location>
</feature>
<evidence type="ECO:0000313" key="3">
    <source>
        <dbReference type="Proteomes" id="UP000230750"/>
    </source>
</evidence>
<reference evidence="2 3" key="1">
    <citation type="journal article" date="2017" name="PLoS Biol.">
        <title>The sea cucumber genome provides insights into morphological evolution and visceral regeneration.</title>
        <authorList>
            <person name="Zhang X."/>
            <person name="Sun L."/>
            <person name="Yuan J."/>
            <person name="Sun Y."/>
            <person name="Gao Y."/>
            <person name="Zhang L."/>
            <person name="Li S."/>
            <person name="Dai H."/>
            <person name="Hamel J.F."/>
            <person name="Liu C."/>
            <person name="Yu Y."/>
            <person name="Liu S."/>
            <person name="Lin W."/>
            <person name="Guo K."/>
            <person name="Jin S."/>
            <person name="Xu P."/>
            <person name="Storey K.B."/>
            <person name="Huan P."/>
            <person name="Zhang T."/>
            <person name="Zhou Y."/>
            <person name="Zhang J."/>
            <person name="Lin C."/>
            <person name="Li X."/>
            <person name="Xing L."/>
            <person name="Huo D."/>
            <person name="Sun M."/>
            <person name="Wang L."/>
            <person name="Mercier A."/>
            <person name="Li F."/>
            <person name="Yang H."/>
            <person name="Xiang J."/>
        </authorList>
    </citation>
    <scope>NUCLEOTIDE SEQUENCE [LARGE SCALE GENOMIC DNA]</scope>
    <source>
        <strain evidence="2">Shaxun</strain>
        <tissue evidence="2">Muscle</tissue>
    </source>
</reference>
<keyword evidence="3" id="KW-1185">Reference proteome</keyword>
<evidence type="ECO:0000256" key="1">
    <source>
        <dbReference type="SAM" id="MobiDB-lite"/>
    </source>
</evidence>
<dbReference type="EMBL" id="MRZV01001751">
    <property type="protein sequence ID" value="PIK36071.1"/>
    <property type="molecule type" value="Genomic_DNA"/>
</dbReference>
<sequence length="189" mass="21037">MLAVHRRPASCTTGVHRRESRRNARDLAGFNPAVRRRLRQKTAGETPTYRRCTASVPPVNRQRNAGVPPVYSQCSTGRPPKKLQRTAGVPPVDHQRNASVRRINASVPLVSPVFHQKTAEETPVYRGVLPADCRRNASLPPEYRQCSAEFLSERATGYPLANIQCSGDLLAQIWYSASNPLGRDLHMNC</sequence>
<feature type="region of interest" description="Disordered" evidence="1">
    <location>
        <begin position="58"/>
        <end position="92"/>
    </location>
</feature>
<gene>
    <name evidence="2" type="ORF">BSL78_27100</name>
</gene>
<dbReference type="AlphaFoldDB" id="A0A2G8JJZ8"/>
<name>A0A2G8JJZ8_STIJA</name>
<organism evidence="2 3">
    <name type="scientific">Stichopus japonicus</name>
    <name type="common">Sea cucumber</name>
    <dbReference type="NCBI Taxonomy" id="307972"/>
    <lineage>
        <taxon>Eukaryota</taxon>
        <taxon>Metazoa</taxon>
        <taxon>Echinodermata</taxon>
        <taxon>Eleutherozoa</taxon>
        <taxon>Echinozoa</taxon>
        <taxon>Holothuroidea</taxon>
        <taxon>Aspidochirotacea</taxon>
        <taxon>Aspidochirotida</taxon>
        <taxon>Stichopodidae</taxon>
        <taxon>Apostichopus</taxon>
    </lineage>
</organism>